<dbReference type="Gene3D" id="3.40.50.1390">
    <property type="entry name" value="Resolvase, N-terminal catalytic domain"/>
    <property type="match status" value="1"/>
</dbReference>
<dbReference type="AlphaFoldDB" id="A0A7Y0HEI4"/>
<evidence type="ECO:0000313" key="5">
    <source>
        <dbReference type="Proteomes" id="UP000539372"/>
    </source>
</evidence>
<evidence type="ECO:0000259" key="2">
    <source>
        <dbReference type="PROSITE" id="PS51736"/>
    </source>
</evidence>
<dbReference type="InterPro" id="IPR038109">
    <property type="entry name" value="DNA_bind_recomb_sf"/>
</dbReference>
<dbReference type="InterPro" id="IPR050639">
    <property type="entry name" value="SSR_resolvase"/>
</dbReference>
<gene>
    <name evidence="4" type="ORF">HH303_03855</name>
</gene>
<accession>A0A7Y0HEI4</accession>
<dbReference type="InterPro" id="IPR011109">
    <property type="entry name" value="DNA_bind_recombinase_dom"/>
</dbReference>
<evidence type="ECO:0000256" key="1">
    <source>
        <dbReference type="SAM" id="MobiDB-lite"/>
    </source>
</evidence>
<dbReference type="CDD" id="cd00338">
    <property type="entry name" value="Ser_Recombinase"/>
    <property type="match status" value="1"/>
</dbReference>
<feature type="domain" description="Resolvase/invertase-type recombinase catalytic" evidence="2">
    <location>
        <begin position="6"/>
        <end position="156"/>
    </location>
</feature>
<feature type="domain" description="Recombinase" evidence="3">
    <location>
        <begin position="155"/>
        <end position="300"/>
    </location>
</feature>
<dbReference type="RefSeq" id="WP_169623864.1">
    <property type="nucleotide sequence ID" value="NZ_JABBNT010000001.1"/>
</dbReference>
<protein>
    <submittedName>
        <fullName evidence="4">Recombinase family protein</fullName>
    </submittedName>
</protein>
<dbReference type="PROSITE" id="PS51736">
    <property type="entry name" value="RECOMBINASES_3"/>
    <property type="match status" value="1"/>
</dbReference>
<reference evidence="4 5" key="1">
    <citation type="submission" date="2020-04" db="EMBL/GenBank/DDBJ databases">
        <title>Rhodospirillaceae bacterium KN72 isolated from deep sea.</title>
        <authorList>
            <person name="Zhang D.-C."/>
        </authorList>
    </citation>
    <scope>NUCLEOTIDE SEQUENCE [LARGE SCALE GENOMIC DNA]</scope>
    <source>
        <strain evidence="4 5">KN72</strain>
    </source>
</reference>
<proteinExistence type="predicted"/>
<dbReference type="PANTHER" id="PTHR30461">
    <property type="entry name" value="DNA-INVERTASE FROM LAMBDOID PROPHAGE"/>
    <property type="match status" value="1"/>
</dbReference>
<dbReference type="InterPro" id="IPR036162">
    <property type="entry name" value="Resolvase-like_N_sf"/>
</dbReference>
<feature type="region of interest" description="Disordered" evidence="1">
    <location>
        <begin position="295"/>
        <end position="314"/>
    </location>
</feature>
<dbReference type="EMBL" id="JABBNT010000001">
    <property type="protein sequence ID" value="NMM43598.1"/>
    <property type="molecule type" value="Genomic_DNA"/>
</dbReference>
<sequence length="532" mass="60300">MSRHHRVAIYARYSSDLQNPSSIEDQVHLCTDLMKRELHVERPAGVFSDAAMTGATMHRPGIIELLAAVEAGLVNTVVAEGLDRLSRDLADIASIYRVLQSRDVSILTAHEGRVTDLHIGFKGTMNAMYLKDLKEKVRRAHVSRVAQGRVPAGLCYGYRVVKGVVDERGNYETGLRMIHPEESAVVLRIFEEFAAGTIPHQIARGLNNDGIPSPAGRTWRCTAILGAPSRGQGILNNEMYNGWIVYNRTKRVVDPQTGRARAVLKPKEDWARRYVPDLQIVTDDLWERVLRRRSERRASPTTGKPRRVSGQPVNKRPLTSLTFCGVCGGEKGIANAGRYVCNVARFQDQKCSNHRGTREEALQSALFAFLFDRIDEREDWLKKLQVDLEPRRQAYDVVESEIRDLEVRRSRLLDAVEKGVRPDTTIDRLVSLESRLDELKAITPPPVVPQSASEAKGRLKTALNRMEMLFWEQKHTRQIHQMLRSLVDRIELTPDNLKCQGEHISINLSRRAWGDFYCTAADIWPELFSSNR</sequence>
<comment type="caution">
    <text evidence="4">The sequence shown here is derived from an EMBL/GenBank/DDBJ whole genome shotgun (WGS) entry which is preliminary data.</text>
</comment>
<name>A0A7Y0HEI4_9PROT</name>
<dbReference type="Pfam" id="PF00239">
    <property type="entry name" value="Resolvase"/>
    <property type="match status" value="1"/>
</dbReference>
<organism evidence="4 5">
    <name type="scientific">Pacificispira spongiicola</name>
    <dbReference type="NCBI Taxonomy" id="2729598"/>
    <lineage>
        <taxon>Bacteria</taxon>
        <taxon>Pseudomonadati</taxon>
        <taxon>Pseudomonadota</taxon>
        <taxon>Alphaproteobacteria</taxon>
        <taxon>Rhodospirillales</taxon>
        <taxon>Rhodospirillaceae</taxon>
        <taxon>Pacificispira</taxon>
    </lineage>
</organism>
<keyword evidence="5" id="KW-1185">Reference proteome</keyword>
<dbReference type="Proteomes" id="UP000539372">
    <property type="component" value="Unassembled WGS sequence"/>
</dbReference>
<dbReference type="PANTHER" id="PTHR30461:SF23">
    <property type="entry name" value="DNA RECOMBINASE-RELATED"/>
    <property type="match status" value="1"/>
</dbReference>
<dbReference type="Gene3D" id="3.90.1750.20">
    <property type="entry name" value="Putative Large Serine Recombinase, Chain B, Domain 2"/>
    <property type="match status" value="1"/>
</dbReference>
<dbReference type="SUPFAM" id="SSF53041">
    <property type="entry name" value="Resolvase-like"/>
    <property type="match status" value="1"/>
</dbReference>
<dbReference type="Pfam" id="PF07508">
    <property type="entry name" value="Recombinase"/>
    <property type="match status" value="1"/>
</dbReference>
<dbReference type="PROSITE" id="PS51737">
    <property type="entry name" value="RECOMBINASE_DNA_BIND"/>
    <property type="match status" value="1"/>
</dbReference>
<dbReference type="GO" id="GO:0000150">
    <property type="term" value="F:DNA strand exchange activity"/>
    <property type="evidence" value="ECO:0007669"/>
    <property type="project" value="InterPro"/>
</dbReference>
<evidence type="ECO:0000259" key="3">
    <source>
        <dbReference type="PROSITE" id="PS51737"/>
    </source>
</evidence>
<dbReference type="SMART" id="SM00857">
    <property type="entry name" value="Resolvase"/>
    <property type="match status" value="1"/>
</dbReference>
<evidence type="ECO:0000313" key="4">
    <source>
        <dbReference type="EMBL" id="NMM43598.1"/>
    </source>
</evidence>
<dbReference type="GO" id="GO:0003677">
    <property type="term" value="F:DNA binding"/>
    <property type="evidence" value="ECO:0007669"/>
    <property type="project" value="InterPro"/>
</dbReference>
<dbReference type="InterPro" id="IPR006119">
    <property type="entry name" value="Resolv_N"/>
</dbReference>